<dbReference type="InterPro" id="IPR012910">
    <property type="entry name" value="Plug_dom"/>
</dbReference>
<dbReference type="Pfam" id="PF07715">
    <property type="entry name" value="Plug"/>
    <property type="match status" value="1"/>
</dbReference>
<keyword evidence="2 10" id="KW-0813">Transport</keyword>
<feature type="domain" description="TonB-dependent receptor plug" evidence="14">
    <location>
        <begin position="113"/>
        <end position="218"/>
    </location>
</feature>
<feature type="domain" description="TonB-dependent receptor-like beta-barrel" evidence="13">
    <location>
        <begin position="400"/>
        <end position="963"/>
    </location>
</feature>
<dbReference type="RefSeq" id="WP_155090185.1">
    <property type="nucleotide sequence ID" value="NZ_WJYA01000009.1"/>
</dbReference>
<keyword evidence="16" id="KW-1185">Reference proteome</keyword>
<evidence type="ECO:0000259" key="13">
    <source>
        <dbReference type="Pfam" id="PF00593"/>
    </source>
</evidence>
<evidence type="ECO:0000256" key="1">
    <source>
        <dbReference type="ARBA" id="ARBA00004571"/>
    </source>
</evidence>
<evidence type="ECO:0000256" key="7">
    <source>
        <dbReference type="ARBA" id="ARBA00023136"/>
    </source>
</evidence>
<dbReference type="PANTHER" id="PTHR30069">
    <property type="entry name" value="TONB-DEPENDENT OUTER MEMBRANE RECEPTOR"/>
    <property type="match status" value="1"/>
</dbReference>
<dbReference type="InterPro" id="IPR036942">
    <property type="entry name" value="Beta-barrel_TonB_sf"/>
</dbReference>
<dbReference type="Gene3D" id="2.170.130.10">
    <property type="entry name" value="TonB-dependent receptor, plug domain"/>
    <property type="match status" value="1"/>
</dbReference>
<gene>
    <name evidence="15" type="ORF">F1003_14660</name>
</gene>
<comment type="subcellular location">
    <subcellularLocation>
        <location evidence="1 10">Cell outer membrane</location>
        <topology evidence="1 10">Multi-pass membrane protein</topology>
    </subcellularLocation>
</comment>
<dbReference type="AlphaFoldDB" id="A0A7K1GFU4"/>
<dbReference type="NCBIfam" id="TIGR04057">
    <property type="entry name" value="SusC_RagA_signa"/>
    <property type="match status" value="1"/>
</dbReference>
<dbReference type="SUPFAM" id="SSF56935">
    <property type="entry name" value="Porins"/>
    <property type="match status" value="1"/>
</dbReference>
<dbReference type="InterPro" id="IPR039426">
    <property type="entry name" value="TonB-dep_rcpt-like"/>
</dbReference>
<keyword evidence="4 10" id="KW-0812">Transmembrane</keyword>
<evidence type="ECO:0000256" key="12">
    <source>
        <dbReference type="SAM" id="SignalP"/>
    </source>
</evidence>
<dbReference type="PANTHER" id="PTHR30069:SF29">
    <property type="entry name" value="HEMOGLOBIN AND HEMOGLOBIN-HAPTOGLOBIN-BINDING PROTEIN 1-RELATED"/>
    <property type="match status" value="1"/>
</dbReference>
<dbReference type="Gene3D" id="2.60.40.1120">
    <property type="entry name" value="Carboxypeptidase-like, regulatory domain"/>
    <property type="match status" value="1"/>
</dbReference>
<dbReference type="NCBIfam" id="TIGR04056">
    <property type="entry name" value="OMP_RagA_SusC"/>
    <property type="match status" value="1"/>
</dbReference>
<evidence type="ECO:0000313" key="15">
    <source>
        <dbReference type="EMBL" id="MTE28180.1"/>
    </source>
</evidence>
<evidence type="ECO:0000256" key="10">
    <source>
        <dbReference type="PROSITE-ProRule" id="PRU01360"/>
    </source>
</evidence>
<dbReference type="Gene3D" id="2.40.170.20">
    <property type="entry name" value="TonB-dependent receptor, beta-barrel domain"/>
    <property type="match status" value="1"/>
</dbReference>
<evidence type="ECO:0000256" key="2">
    <source>
        <dbReference type="ARBA" id="ARBA00022448"/>
    </source>
</evidence>
<dbReference type="InterPro" id="IPR023997">
    <property type="entry name" value="TonB-dep_OMP_SusC/RagA_CS"/>
</dbReference>
<evidence type="ECO:0000256" key="11">
    <source>
        <dbReference type="RuleBase" id="RU003357"/>
    </source>
</evidence>
<comment type="caution">
    <text evidence="15">The sequence shown here is derived from an EMBL/GenBank/DDBJ whole genome shotgun (WGS) entry which is preliminary data.</text>
</comment>
<keyword evidence="5 12" id="KW-0732">Signal</keyword>
<dbReference type="InterPro" id="IPR023996">
    <property type="entry name" value="TonB-dep_OMP_SusC/RagA"/>
</dbReference>
<dbReference type="GO" id="GO:0015344">
    <property type="term" value="F:siderophore uptake transmembrane transporter activity"/>
    <property type="evidence" value="ECO:0007669"/>
    <property type="project" value="TreeGrafter"/>
</dbReference>
<dbReference type="InterPro" id="IPR037066">
    <property type="entry name" value="Plug_dom_sf"/>
</dbReference>
<evidence type="ECO:0000313" key="16">
    <source>
        <dbReference type="Proteomes" id="UP000447545"/>
    </source>
</evidence>
<reference evidence="15 16" key="1">
    <citation type="submission" date="2019-11" db="EMBL/GenBank/DDBJ databases">
        <title>Winogradskyella ouciana sp. nov., isolated from the hadal seawater of the Mariana Trench.</title>
        <authorList>
            <person name="Liu R."/>
        </authorList>
    </citation>
    <scope>NUCLEOTIDE SEQUENCE [LARGE SCALE GENOMIC DNA]</scope>
    <source>
        <strain evidence="15 16">ZXX205</strain>
    </source>
</reference>
<evidence type="ECO:0000256" key="9">
    <source>
        <dbReference type="ARBA" id="ARBA00023237"/>
    </source>
</evidence>
<comment type="similarity">
    <text evidence="10 11">Belongs to the TonB-dependent receptor family.</text>
</comment>
<feature type="chain" id="PRO_5029763242" evidence="12">
    <location>
        <begin position="20"/>
        <end position="1005"/>
    </location>
</feature>
<name>A0A7K1GFU4_9FLAO</name>
<keyword evidence="8" id="KW-0675">Receptor</keyword>
<evidence type="ECO:0000256" key="4">
    <source>
        <dbReference type="ARBA" id="ARBA00022692"/>
    </source>
</evidence>
<protein>
    <submittedName>
        <fullName evidence="15">SusC/RagA family TonB-linked outer membrane protein</fullName>
    </submittedName>
</protein>
<dbReference type="Proteomes" id="UP000447545">
    <property type="component" value="Unassembled WGS sequence"/>
</dbReference>
<evidence type="ECO:0000259" key="14">
    <source>
        <dbReference type="Pfam" id="PF07715"/>
    </source>
</evidence>
<proteinExistence type="inferred from homology"/>
<dbReference type="EMBL" id="WJYA01000009">
    <property type="protein sequence ID" value="MTE28180.1"/>
    <property type="molecule type" value="Genomic_DNA"/>
</dbReference>
<evidence type="ECO:0000256" key="5">
    <source>
        <dbReference type="ARBA" id="ARBA00022729"/>
    </source>
</evidence>
<feature type="signal peptide" evidence="12">
    <location>
        <begin position="1"/>
        <end position="19"/>
    </location>
</feature>
<evidence type="ECO:0000256" key="3">
    <source>
        <dbReference type="ARBA" id="ARBA00022452"/>
    </source>
</evidence>
<dbReference type="Pfam" id="PF00593">
    <property type="entry name" value="TonB_dep_Rec_b-barrel"/>
    <property type="match status" value="1"/>
</dbReference>
<dbReference type="InterPro" id="IPR008969">
    <property type="entry name" value="CarboxyPept-like_regulatory"/>
</dbReference>
<accession>A0A7K1GFU4</accession>
<keyword evidence="3 10" id="KW-1134">Transmembrane beta strand</keyword>
<keyword evidence="9 10" id="KW-0998">Cell outer membrane</keyword>
<keyword evidence="7 10" id="KW-0472">Membrane</keyword>
<organism evidence="15 16">
    <name type="scientific">Winogradskyella ouciana</name>
    <dbReference type="NCBI Taxonomy" id="2608631"/>
    <lineage>
        <taxon>Bacteria</taxon>
        <taxon>Pseudomonadati</taxon>
        <taxon>Bacteroidota</taxon>
        <taxon>Flavobacteriia</taxon>
        <taxon>Flavobacteriales</taxon>
        <taxon>Flavobacteriaceae</taxon>
        <taxon>Winogradskyella</taxon>
    </lineage>
</organism>
<sequence>MKIKLFTLLAFVFSIAIHGQNVNVTGTVTEASTGQPLPGVNVLLKDTSRGVSTDFDGNFTFNDVPLNSVLVISYLGFVSQEVTITNNQPINIALQEDTESLNEVVVIGYGTQKKKEITGAVSVVSSETIETLKPTRIEQALQGQVAGVNIVSNSGSPGASSTISIRGISTNGDNRPLILVDGTVVEDLSVINPNDIESVNVLKDATAGIYGVRAANGVILITTKSGRKEMPLTIEYNAYGGVQETTRKLPMLNATEYALLLNEAFAANGESLPFPDVSGLGQGTDWQDQVFQNAPIFSNALTLKGGGKESTYAFGSSFLTQDGIVGGNKAKFTRLTKRLSYGLDFLENFKLNSGITWTHTVRRTLPETGIGSVLFNALNMAPTIRPNGAAENLGFEVVNPNKQIDNTYNRGLVDKINGNINLSYNFLENFTAQASYQFNYAQTTGRTFSPIVDYGIQGTVDKVFDIERNQVVESRNYFRDYTFDAFIKYENSFNDAHNLNLLLGTSVFKTTGNFTGSVGFEIPDNYVGNATIENSTGVQNIVPFESTFDSRLLSYFARLQYDYKGKYLLSAVVRRDGSSNFGPQNKFGIFPSGSIGWIASEEAFLEDSSLINFLKFRASYGILGNDRIGSFRFVSLLTGEGAYVFDDVLTFGTTPGAIANPQIKWEKQKTFDVGLDVRFWDNRFDLTVDYFKRRTEDLLVSPPVSGILGAAAPGSGSPFINAGIVENKGFEFAIGYTEELSDNFKMNLKYNLTMLDNNVISVSSSGDFIPGGAFGIGQDPPARMEAGQPIGYFRGFRTNGIFQNQAQIDNSPVLNNNTQPGDLIFVDINGDGVINDDDRTNIGDPIPDATMGLNLTFDYKNFDFGAYAFASVGNDIVRNYERNLPRTNRTVQYLNRWTGEGTSNTFPRVTTGATNNTLFSDFYVEDGSFVRLQNVQIGYSISPETAEKWGIHKLRLYVSASNLVTLTEYSGYDPTASTGEAIGGGIDYGFYPNPRTYLIGMNLKF</sequence>
<dbReference type="PROSITE" id="PS52016">
    <property type="entry name" value="TONB_DEPENDENT_REC_3"/>
    <property type="match status" value="1"/>
</dbReference>
<dbReference type="Pfam" id="PF13715">
    <property type="entry name" value="CarbopepD_reg_2"/>
    <property type="match status" value="1"/>
</dbReference>
<dbReference type="GO" id="GO:0009279">
    <property type="term" value="C:cell outer membrane"/>
    <property type="evidence" value="ECO:0007669"/>
    <property type="project" value="UniProtKB-SubCell"/>
</dbReference>
<evidence type="ECO:0000256" key="8">
    <source>
        <dbReference type="ARBA" id="ARBA00023170"/>
    </source>
</evidence>
<evidence type="ECO:0000256" key="6">
    <source>
        <dbReference type="ARBA" id="ARBA00023077"/>
    </source>
</evidence>
<keyword evidence="6 11" id="KW-0798">TonB box</keyword>
<dbReference type="GO" id="GO:0044718">
    <property type="term" value="P:siderophore transmembrane transport"/>
    <property type="evidence" value="ECO:0007669"/>
    <property type="project" value="TreeGrafter"/>
</dbReference>
<dbReference type="InterPro" id="IPR000531">
    <property type="entry name" value="Beta-barrel_TonB"/>
</dbReference>
<dbReference type="SUPFAM" id="SSF49464">
    <property type="entry name" value="Carboxypeptidase regulatory domain-like"/>
    <property type="match status" value="1"/>
</dbReference>